<feature type="compositionally biased region" description="Basic residues" evidence="1">
    <location>
        <begin position="199"/>
        <end position="217"/>
    </location>
</feature>
<feature type="region of interest" description="Disordered" evidence="1">
    <location>
        <begin position="272"/>
        <end position="292"/>
    </location>
</feature>
<dbReference type="Pfam" id="PF16009">
    <property type="entry name" value="DUF4779"/>
    <property type="match status" value="1"/>
</dbReference>
<gene>
    <name evidence="2" type="ORF">PHYEVI_LOCUS2172</name>
</gene>
<dbReference type="AlphaFoldDB" id="A0A9N9TH44"/>
<dbReference type="OrthoDB" id="6771072at2759"/>
<dbReference type="EMBL" id="OU900104">
    <property type="protein sequence ID" value="CAG9855729.1"/>
    <property type="molecule type" value="Genomic_DNA"/>
</dbReference>
<organism evidence="2 3">
    <name type="scientific">Phyllotreta striolata</name>
    <name type="common">Striped flea beetle</name>
    <name type="synonym">Crioceris striolata</name>
    <dbReference type="NCBI Taxonomy" id="444603"/>
    <lineage>
        <taxon>Eukaryota</taxon>
        <taxon>Metazoa</taxon>
        <taxon>Ecdysozoa</taxon>
        <taxon>Arthropoda</taxon>
        <taxon>Hexapoda</taxon>
        <taxon>Insecta</taxon>
        <taxon>Pterygota</taxon>
        <taxon>Neoptera</taxon>
        <taxon>Endopterygota</taxon>
        <taxon>Coleoptera</taxon>
        <taxon>Polyphaga</taxon>
        <taxon>Cucujiformia</taxon>
        <taxon>Chrysomeloidea</taxon>
        <taxon>Chrysomelidae</taxon>
        <taxon>Galerucinae</taxon>
        <taxon>Alticini</taxon>
        <taxon>Phyllotreta</taxon>
    </lineage>
</organism>
<protein>
    <submittedName>
        <fullName evidence="2">Uncharacterized protein</fullName>
    </submittedName>
</protein>
<feature type="compositionally biased region" description="Basic and acidic residues" evidence="1">
    <location>
        <begin position="49"/>
        <end position="67"/>
    </location>
</feature>
<reference evidence="2" key="1">
    <citation type="submission" date="2022-01" db="EMBL/GenBank/DDBJ databases">
        <authorList>
            <person name="King R."/>
        </authorList>
    </citation>
    <scope>NUCLEOTIDE SEQUENCE</scope>
</reference>
<proteinExistence type="predicted"/>
<feature type="compositionally biased region" description="Basic residues" evidence="1">
    <location>
        <begin position="68"/>
        <end position="79"/>
    </location>
</feature>
<keyword evidence="3" id="KW-1185">Reference proteome</keyword>
<feature type="compositionally biased region" description="Low complexity" evidence="1">
    <location>
        <begin position="280"/>
        <end position="292"/>
    </location>
</feature>
<evidence type="ECO:0000256" key="1">
    <source>
        <dbReference type="SAM" id="MobiDB-lite"/>
    </source>
</evidence>
<feature type="compositionally biased region" description="Low complexity" evidence="1">
    <location>
        <begin position="167"/>
        <end position="180"/>
    </location>
</feature>
<accession>A0A9N9TH44</accession>
<evidence type="ECO:0000313" key="3">
    <source>
        <dbReference type="Proteomes" id="UP001153712"/>
    </source>
</evidence>
<dbReference type="InterPro" id="IPR031959">
    <property type="entry name" value="DUF4779"/>
</dbReference>
<feature type="region of interest" description="Disordered" evidence="1">
    <location>
        <begin position="578"/>
        <end position="604"/>
    </location>
</feature>
<sequence length="604" mass="67750">MFQVLVACAASITYAENHVQTSVSEEGSNDNKGKKIVEVKQTETSGKTTKHDEEFSKKGQDSKDLHKSSHKEKKGKKTSHHAEDSHKSSKHSAGDAKSGLIYASGKKHKKGNYLKGFREKFHKDEEKKHDSFFSNGEKSGEYEVYGKKKSKHATDSFNKDQKKARKNSSSGKSGGKTYKSAKGHHDSDHKSHATQGGVKTHHKNSEKHGKKHAAHGGKKYKLVTIVIAKDSKVLNPRDILFRQRVQNQQSNLVVTDNKGKVLRYGRRRKIGLGKNRNGKLVKNNKNDNKNVNNQQINSISRTQFTSNSKESVLDNANTNNSNHTRISITTNETCTEIASLTNNDINTNINNTNDNANISTIRSKRDTNEVEQSTNSNVNQLTENYTNINDTMSEEDRKIIRIKLRPNSSFNVTYKEENGTTGNLKQSTVIHLKPLPSTLNFTALESAINNYEKKKKANMLLQESKETTATQLLSKSVTENVTQISYELNNNTKEISSTARPPLTLEDIRNTASSLVNKSTKNKAGKRPLGNRKRVQMHENLKTTPISETKMNEYINLLQKVKTEAGPSNASMQINYRDTNLSTPKPKGLKKNRRKPKTVSKHML</sequence>
<feature type="compositionally biased region" description="Basic and acidic residues" evidence="1">
    <location>
        <begin position="29"/>
        <end position="41"/>
    </location>
</feature>
<feature type="region of interest" description="Disordered" evidence="1">
    <location>
        <begin position="146"/>
        <end position="217"/>
    </location>
</feature>
<evidence type="ECO:0000313" key="2">
    <source>
        <dbReference type="EMBL" id="CAG9855729.1"/>
    </source>
</evidence>
<feature type="compositionally biased region" description="Basic and acidic residues" evidence="1">
    <location>
        <begin position="146"/>
        <end position="161"/>
    </location>
</feature>
<feature type="region of interest" description="Disordered" evidence="1">
    <location>
        <begin position="19"/>
        <end position="107"/>
    </location>
</feature>
<feature type="compositionally biased region" description="Basic residues" evidence="1">
    <location>
        <begin position="587"/>
        <end position="604"/>
    </location>
</feature>
<name>A0A9N9TH44_PHYSR</name>
<dbReference type="Proteomes" id="UP001153712">
    <property type="component" value="Chromosome 11"/>
</dbReference>